<accession>A0A1I8IUH1</accession>
<proteinExistence type="predicted"/>
<dbReference type="WBParaSite" id="maker-uti_cns_0016683-snap-gene-0.3-mRNA-1">
    <property type="protein sequence ID" value="maker-uti_cns_0016683-snap-gene-0.3-mRNA-1"/>
    <property type="gene ID" value="maker-uti_cns_0016683-snap-gene-0.3"/>
</dbReference>
<dbReference type="FunFam" id="3.40.50.300:FF:000720">
    <property type="entry name" value="Guanine nucleotide-binding protein G(k) subunit alpha"/>
    <property type="match status" value="1"/>
</dbReference>
<protein>
    <recommendedName>
        <fullName evidence="5">Adenylate cyclase-stimulating G alpha protein</fullName>
    </recommendedName>
</protein>
<dbReference type="InterPro" id="IPR001019">
    <property type="entry name" value="Gprotein_alpha_su"/>
</dbReference>
<evidence type="ECO:0000256" key="6">
    <source>
        <dbReference type="PIRSR" id="PIRSR601019-1"/>
    </source>
</evidence>
<reference evidence="10" key="1">
    <citation type="submission" date="2016-11" db="UniProtKB">
        <authorList>
            <consortium name="WormBaseParasite"/>
        </authorList>
    </citation>
    <scope>IDENTIFICATION</scope>
</reference>
<dbReference type="Gene3D" id="1.10.400.10">
    <property type="entry name" value="GI Alpha 1, domain 2-like"/>
    <property type="match status" value="2"/>
</dbReference>
<dbReference type="CDD" id="cd00066">
    <property type="entry name" value="G-alpha"/>
    <property type="match status" value="1"/>
</dbReference>
<dbReference type="InterPro" id="IPR027417">
    <property type="entry name" value="P-loop_NTPase"/>
</dbReference>
<dbReference type="GO" id="GO:0031683">
    <property type="term" value="F:G-protein beta/gamma-subunit complex binding"/>
    <property type="evidence" value="ECO:0007669"/>
    <property type="project" value="InterPro"/>
</dbReference>
<keyword evidence="9" id="KW-1185">Reference proteome</keyword>
<dbReference type="SUPFAM" id="SSF52540">
    <property type="entry name" value="P-loop containing nucleoside triphosphate hydrolases"/>
    <property type="match status" value="1"/>
</dbReference>
<dbReference type="GO" id="GO:0005737">
    <property type="term" value="C:cytoplasm"/>
    <property type="evidence" value="ECO:0007669"/>
    <property type="project" value="TreeGrafter"/>
</dbReference>
<keyword evidence="3 6" id="KW-0342">GTP-binding</keyword>
<feature type="compositionally biased region" description="Basic and acidic residues" evidence="8">
    <location>
        <begin position="310"/>
        <end position="326"/>
    </location>
</feature>
<keyword evidence="7" id="KW-0460">Magnesium</keyword>
<feature type="region of interest" description="Disordered" evidence="8">
    <location>
        <begin position="301"/>
        <end position="331"/>
    </location>
</feature>
<dbReference type="GO" id="GO:0005525">
    <property type="term" value="F:GTP binding"/>
    <property type="evidence" value="ECO:0007669"/>
    <property type="project" value="UniProtKB-KW"/>
</dbReference>
<evidence type="ECO:0000256" key="7">
    <source>
        <dbReference type="PIRSR" id="PIRSR601019-2"/>
    </source>
</evidence>
<dbReference type="Pfam" id="PF00503">
    <property type="entry name" value="G-alpha"/>
    <property type="match status" value="2"/>
</dbReference>
<keyword evidence="2 6" id="KW-0547">Nucleotide-binding</keyword>
<evidence type="ECO:0000256" key="8">
    <source>
        <dbReference type="SAM" id="MobiDB-lite"/>
    </source>
</evidence>
<dbReference type="GO" id="GO:0003924">
    <property type="term" value="F:GTPase activity"/>
    <property type="evidence" value="ECO:0007669"/>
    <property type="project" value="InterPro"/>
</dbReference>
<evidence type="ECO:0000256" key="3">
    <source>
        <dbReference type="ARBA" id="ARBA00023134"/>
    </source>
</evidence>
<dbReference type="GO" id="GO:0005834">
    <property type="term" value="C:heterotrimeric G-protein complex"/>
    <property type="evidence" value="ECO:0007669"/>
    <property type="project" value="TreeGrafter"/>
</dbReference>
<evidence type="ECO:0000256" key="2">
    <source>
        <dbReference type="ARBA" id="ARBA00022741"/>
    </source>
</evidence>
<evidence type="ECO:0000256" key="1">
    <source>
        <dbReference type="ARBA" id="ARBA00011356"/>
    </source>
</evidence>
<dbReference type="Proteomes" id="UP000095280">
    <property type="component" value="Unplaced"/>
</dbReference>
<feature type="binding site" evidence="6">
    <location>
        <begin position="465"/>
        <end position="471"/>
    </location>
    <ligand>
        <name>GTP</name>
        <dbReference type="ChEBI" id="CHEBI:37565"/>
    </ligand>
</feature>
<dbReference type="PROSITE" id="PS51882">
    <property type="entry name" value="G_ALPHA"/>
    <property type="match status" value="1"/>
</dbReference>
<dbReference type="GO" id="GO:0046872">
    <property type="term" value="F:metal ion binding"/>
    <property type="evidence" value="ECO:0007669"/>
    <property type="project" value="UniProtKB-KW"/>
</dbReference>
<dbReference type="PANTHER" id="PTHR10218:SF212">
    <property type="entry name" value="G PROTEIN ALPHA S SUBUNIT"/>
    <property type="match status" value="1"/>
</dbReference>
<dbReference type="SMART" id="SM00275">
    <property type="entry name" value="G_alpha"/>
    <property type="match status" value="1"/>
</dbReference>
<evidence type="ECO:0000256" key="5">
    <source>
        <dbReference type="ARBA" id="ARBA00042247"/>
    </source>
</evidence>
<feature type="binding site" evidence="6">
    <location>
        <begin position="567"/>
        <end position="570"/>
    </location>
    <ligand>
        <name>GTP</name>
        <dbReference type="ChEBI" id="CHEBI:37565"/>
    </ligand>
</feature>
<dbReference type="GO" id="GO:0007188">
    <property type="term" value="P:adenylate cyclase-modulating G protein-coupled receptor signaling pathway"/>
    <property type="evidence" value="ECO:0007669"/>
    <property type="project" value="TreeGrafter"/>
</dbReference>
<dbReference type="PANTHER" id="PTHR10218">
    <property type="entry name" value="GTP-BINDING PROTEIN ALPHA SUBUNIT"/>
    <property type="match status" value="1"/>
</dbReference>
<sequence>PVVLPVSMSTACCPAADTEAAAAARINKEIEKQVRADFKLSQKVIQLLLLGTGESGKSTVRKQMQIIHINGFSNKERLELLPYMRRNIRDSIATWPKTPPRHHQVVSQLQQLAQGQQAAADVQAEGSAHGFGYWETRTLNRFSNRVLMWMKKQAPRLFLYSFCAPVSWSWNSGLAWLGLQYVPCSSELNSLSSISILERHALVVERVGNRIDGRAPIVEIGIVRVYERPGKHVGPPVVEIIVFLFRQVHLETNFVVRVEKCRYTSLELALRQRRVEVRELEWNLLCLISLVDGDVDELLNETPGAPAAENQKHKEQDGPHDLKCDRPGANSSADSRSQECWLAQLGMLLSHPVKPRPPKCPQCIVAGMQKLALDFDTPDNQRLGRWLLELMSENQTSNSLPADRDPFDYSLEFFAAVETLWRDSGVQLSYQNSSSYQLIDCAKYFLDRVRQFSDPGYTPSDQDILRCRVMTSDISDINFDIKDGGHTVKFRVFDVGGQRGERRKWIQCFNNVTAILYLCDVSSFDLILKEDDDSPMPKNRLLESLDTFQEVWLNRYLQDVSILLFINKIDQLEEKVRAGRSPQALINHCLEAEAAAAAAAAGCLVDHDGCGVVMEPDMRKKSCVGPINLRRFICSFSLEAFQPPGQFPETSRLIREQRNGSGSGATTQKSDRRDFITAFPRLELESSPAAEESAVHPETVRFACYVQRIFQEIASRKRRSEYKFEYHYHACYSYFTCAVNTDNVKKVLEGCRRFIIDKHLERFGI</sequence>
<keyword evidence="4" id="KW-0807">Transducer</keyword>
<feature type="binding site" evidence="7">
    <location>
        <position position="471"/>
    </location>
    <ligand>
        <name>Mg(2+)</name>
        <dbReference type="ChEBI" id="CHEBI:18420"/>
    </ligand>
</feature>
<dbReference type="GO" id="GO:0001664">
    <property type="term" value="F:G protein-coupled receptor binding"/>
    <property type="evidence" value="ECO:0007669"/>
    <property type="project" value="TreeGrafter"/>
</dbReference>
<dbReference type="AlphaFoldDB" id="A0A1I8IUH1"/>
<evidence type="ECO:0000313" key="10">
    <source>
        <dbReference type="WBParaSite" id="maker-uti_cns_0016683-snap-gene-0.3-mRNA-1"/>
    </source>
</evidence>
<name>A0A1I8IUH1_9PLAT</name>
<comment type="subunit">
    <text evidence="1">G proteins are composed of 3 units; alpha, beta and gamma. The alpha chain contains the guanine nucleotide binding site.</text>
</comment>
<dbReference type="Gene3D" id="3.40.50.300">
    <property type="entry name" value="P-loop containing nucleotide triphosphate hydrolases"/>
    <property type="match status" value="3"/>
</dbReference>
<dbReference type="SUPFAM" id="SSF47895">
    <property type="entry name" value="Transducin (alpha subunit), insertion domain"/>
    <property type="match status" value="1"/>
</dbReference>
<organism evidence="9 10">
    <name type="scientific">Macrostomum lignano</name>
    <dbReference type="NCBI Taxonomy" id="282301"/>
    <lineage>
        <taxon>Eukaryota</taxon>
        <taxon>Metazoa</taxon>
        <taxon>Spiralia</taxon>
        <taxon>Lophotrochozoa</taxon>
        <taxon>Platyhelminthes</taxon>
        <taxon>Rhabditophora</taxon>
        <taxon>Macrostomorpha</taxon>
        <taxon>Macrostomida</taxon>
        <taxon>Macrostomidae</taxon>
        <taxon>Macrostomum</taxon>
    </lineage>
</organism>
<feature type="binding site" evidence="6">
    <location>
        <begin position="494"/>
        <end position="498"/>
    </location>
    <ligand>
        <name>GTP</name>
        <dbReference type="ChEBI" id="CHEBI:37565"/>
    </ligand>
</feature>
<keyword evidence="7" id="KW-0479">Metal-binding</keyword>
<evidence type="ECO:0000313" key="9">
    <source>
        <dbReference type="Proteomes" id="UP000095280"/>
    </source>
</evidence>
<evidence type="ECO:0000256" key="4">
    <source>
        <dbReference type="ARBA" id="ARBA00023224"/>
    </source>
</evidence>
<dbReference type="InterPro" id="IPR011025">
    <property type="entry name" value="GproteinA_insert"/>
</dbReference>